<dbReference type="GO" id="GO:0005198">
    <property type="term" value="F:structural molecule activity"/>
    <property type="evidence" value="ECO:0007669"/>
    <property type="project" value="UniProtKB-UniRule"/>
</dbReference>
<dbReference type="InterPro" id="IPR046358">
    <property type="entry name" value="Flagellin_C"/>
</dbReference>
<dbReference type="Gene3D" id="1.20.1330.10">
    <property type="entry name" value="f41 fragment of flagellin, N-terminal domain"/>
    <property type="match status" value="1"/>
</dbReference>
<gene>
    <name evidence="6" type="ORF">SAMN06295910_2021</name>
</gene>
<sequence>MISGTRYRLTLEINRQTRLAQEIARAQAEISSQKKILAPSDDPIGAARVSQIAQAQANEEAWLRNLSVAEGLAARGNNNLTSIASALDRANELMLSARNETYSAADRAVFAQELRGIADDVASLMAARDDRGEPLFRSNAELQIPVSAGITLSPVAGYAALFEGIPATTGPAALGDILRDAADAVEIADPAARAAAITVSLDDVQAGQTRIRAARSDQGVRAARIDSIVDRLEESKITLAGQRIDIEGVDMPEAIARMQSRDLSLKAAQAIFANVNQSTLFDLLR</sequence>
<dbReference type="GO" id="GO:0005576">
    <property type="term" value="C:extracellular region"/>
    <property type="evidence" value="ECO:0007669"/>
    <property type="project" value="UniProtKB-SubCell"/>
</dbReference>
<dbReference type="AlphaFoldDB" id="A0A1X7GNX2"/>
<organism evidence="6 7">
    <name type="scientific">Allosphingosinicella indica</name>
    <dbReference type="NCBI Taxonomy" id="941907"/>
    <lineage>
        <taxon>Bacteria</taxon>
        <taxon>Pseudomonadati</taxon>
        <taxon>Pseudomonadota</taxon>
        <taxon>Alphaproteobacteria</taxon>
        <taxon>Sphingomonadales</taxon>
        <taxon>Sphingomonadaceae</taxon>
        <taxon>Allosphingosinicella</taxon>
    </lineage>
</organism>
<keyword evidence="6" id="KW-0969">Cilium</keyword>
<comment type="function">
    <text evidence="3">Flagellin is the subunit protein which polymerizes to form the filaments of bacterial flagella.</text>
</comment>
<dbReference type="GO" id="GO:0009288">
    <property type="term" value="C:bacterial-type flagellum"/>
    <property type="evidence" value="ECO:0007669"/>
    <property type="project" value="UniProtKB-SubCell"/>
</dbReference>
<comment type="similarity">
    <text evidence="1 3">Belongs to the bacterial flagellin family.</text>
</comment>
<reference evidence="7" key="1">
    <citation type="submission" date="2017-04" db="EMBL/GenBank/DDBJ databases">
        <authorList>
            <person name="Varghese N."/>
            <person name="Submissions S."/>
        </authorList>
    </citation>
    <scope>NUCLEOTIDE SEQUENCE [LARGE SCALE GENOMIC DNA]</scope>
    <source>
        <strain evidence="7">Dd16</strain>
    </source>
</reference>
<evidence type="ECO:0000259" key="4">
    <source>
        <dbReference type="Pfam" id="PF00669"/>
    </source>
</evidence>
<comment type="subcellular location">
    <subcellularLocation>
        <location evidence="3">Secreted</location>
    </subcellularLocation>
    <subcellularLocation>
        <location evidence="3">Bacterial flagellum</location>
    </subcellularLocation>
</comment>
<keyword evidence="3" id="KW-0964">Secreted</keyword>
<dbReference type="STRING" id="941907.SAMN06295910_2021"/>
<dbReference type="EMBL" id="LT840185">
    <property type="protein sequence ID" value="SMF72426.1"/>
    <property type="molecule type" value="Genomic_DNA"/>
</dbReference>
<dbReference type="Pfam" id="PF00700">
    <property type="entry name" value="Flagellin_C"/>
    <property type="match status" value="1"/>
</dbReference>
<dbReference type="Proteomes" id="UP000192934">
    <property type="component" value="Chromosome I"/>
</dbReference>
<keyword evidence="6" id="KW-0282">Flagellum</keyword>
<dbReference type="OrthoDB" id="7389561at2"/>
<evidence type="ECO:0000313" key="7">
    <source>
        <dbReference type="Proteomes" id="UP000192934"/>
    </source>
</evidence>
<evidence type="ECO:0000259" key="5">
    <source>
        <dbReference type="Pfam" id="PF00700"/>
    </source>
</evidence>
<dbReference type="PANTHER" id="PTHR42792:SF1">
    <property type="entry name" value="FLAGELLAR HOOK-ASSOCIATED PROTEIN 3"/>
    <property type="match status" value="1"/>
</dbReference>
<keyword evidence="6" id="KW-0966">Cell projection</keyword>
<feature type="domain" description="Flagellin C-terminal" evidence="5">
    <location>
        <begin position="205"/>
        <end position="284"/>
    </location>
</feature>
<protein>
    <recommendedName>
        <fullName evidence="3">Flagellin</fullName>
    </recommendedName>
</protein>
<dbReference type="RefSeq" id="WP_085218659.1">
    <property type="nucleotide sequence ID" value="NZ_LT840185.1"/>
</dbReference>
<keyword evidence="2 3" id="KW-0975">Bacterial flagellum</keyword>
<dbReference type="Pfam" id="PF00669">
    <property type="entry name" value="Flagellin_N"/>
    <property type="match status" value="1"/>
</dbReference>
<dbReference type="SUPFAM" id="SSF64518">
    <property type="entry name" value="Phase 1 flagellin"/>
    <property type="match status" value="1"/>
</dbReference>
<dbReference type="PANTHER" id="PTHR42792">
    <property type="entry name" value="FLAGELLIN"/>
    <property type="match status" value="1"/>
</dbReference>
<evidence type="ECO:0000256" key="1">
    <source>
        <dbReference type="ARBA" id="ARBA00005709"/>
    </source>
</evidence>
<dbReference type="InterPro" id="IPR001029">
    <property type="entry name" value="Flagellin_N"/>
</dbReference>
<keyword evidence="7" id="KW-1185">Reference proteome</keyword>
<accession>A0A1X7GNX2</accession>
<dbReference type="InterPro" id="IPR001492">
    <property type="entry name" value="Flagellin"/>
</dbReference>
<name>A0A1X7GNX2_9SPHN</name>
<evidence type="ECO:0000313" key="6">
    <source>
        <dbReference type="EMBL" id="SMF72426.1"/>
    </source>
</evidence>
<proteinExistence type="inferred from homology"/>
<feature type="domain" description="Flagellin N-terminal" evidence="4">
    <location>
        <begin position="20"/>
        <end position="124"/>
    </location>
</feature>
<evidence type="ECO:0000256" key="2">
    <source>
        <dbReference type="ARBA" id="ARBA00023143"/>
    </source>
</evidence>
<evidence type="ECO:0000256" key="3">
    <source>
        <dbReference type="RuleBase" id="RU362073"/>
    </source>
</evidence>